<dbReference type="InterPro" id="IPR001469">
    <property type="entry name" value="ATP_synth_F1_dsu/esu"/>
</dbReference>
<reference evidence="15" key="1">
    <citation type="submission" date="2021-07" db="EMBL/GenBank/DDBJ databases">
        <title>Draft genome of Mortierella alpina, strain LL118, isolated from an aspen leaf litter sample.</title>
        <authorList>
            <person name="Yang S."/>
            <person name="Vinatzer B.A."/>
        </authorList>
    </citation>
    <scope>NUCLEOTIDE SEQUENCE</scope>
    <source>
        <strain evidence="15">LL118</strain>
    </source>
</reference>
<accession>A0A9P8CZD5</accession>
<dbReference type="GO" id="GO:0005743">
    <property type="term" value="C:mitochondrial inner membrane"/>
    <property type="evidence" value="ECO:0007669"/>
    <property type="project" value="UniProtKB-SubCell"/>
</dbReference>
<dbReference type="CDD" id="cd12152">
    <property type="entry name" value="F1-ATPase_delta"/>
    <property type="match status" value="1"/>
</dbReference>
<name>A0A9P8CZD5_MORAP</name>
<evidence type="ECO:0000256" key="8">
    <source>
        <dbReference type="ARBA" id="ARBA00023065"/>
    </source>
</evidence>
<evidence type="ECO:0000256" key="4">
    <source>
        <dbReference type="ARBA" id="ARBA00022448"/>
    </source>
</evidence>
<keyword evidence="9" id="KW-0496">Mitochondrion</keyword>
<sequence>MNFLARSVRAVRPVRMVRSYATEAAATAGLRLTFAVPHQTLYKDVSVAQVNIAAVSGDMGILASHVPSIEQLRPGVIEVLEGAASKKFFGKYSFSVPHGFDSSLPLWQVSGGFATMNPDSSLNINAVEAFPVEEFSAEAIRNNLAEAQRVAASGATEEEKLAAKIEVEVLESLQSAINAK</sequence>
<evidence type="ECO:0000256" key="10">
    <source>
        <dbReference type="ARBA" id="ARBA00023136"/>
    </source>
</evidence>
<dbReference type="AlphaFoldDB" id="A0A9P8CZD5"/>
<evidence type="ECO:0000313" key="16">
    <source>
        <dbReference type="Proteomes" id="UP000717515"/>
    </source>
</evidence>
<dbReference type="Pfam" id="PF21334">
    <property type="entry name" value="ATPD_C_fung"/>
    <property type="match status" value="1"/>
</dbReference>
<keyword evidence="4" id="KW-0813">Transport</keyword>
<dbReference type="GO" id="GO:0045259">
    <property type="term" value="C:proton-transporting ATP synthase complex"/>
    <property type="evidence" value="ECO:0007669"/>
    <property type="project" value="UniProtKB-KW"/>
</dbReference>
<keyword evidence="7" id="KW-0809">Transit peptide</keyword>
<dbReference type="PANTHER" id="PTHR13822:SF7">
    <property type="entry name" value="ATP SYNTHASE SUBUNIT DELTA, MITOCHONDRIAL"/>
    <property type="match status" value="1"/>
</dbReference>
<evidence type="ECO:0000256" key="9">
    <source>
        <dbReference type="ARBA" id="ARBA00023128"/>
    </source>
</evidence>
<organism evidence="15 16">
    <name type="scientific">Mortierella alpina</name>
    <name type="common">Oleaginous fungus</name>
    <name type="synonym">Mortierella renispora</name>
    <dbReference type="NCBI Taxonomy" id="64518"/>
    <lineage>
        <taxon>Eukaryota</taxon>
        <taxon>Fungi</taxon>
        <taxon>Fungi incertae sedis</taxon>
        <taxon>Mucoromycota</taxon>
        <taxon>Mortierellomycotina</taxon>
        <taxon>Mortierellomycetes</taxon>
        <taxon>Mortierellales</taxon>
        <taxon>Mortierellaceae</taxon>
        <taxon>Mortierella</taxon>
    </lineage>
</organism>
<keyword evidence="11" id="KW-0139">CF(1)</keyword>
<dbReference type="SUPFAM" id="SSF51344">
    <property type="entry name" value="Epsilon subunit of F1F0-ATP synthase N-terminal domain"/>
    <property type="match status" value="1"/>
</dbReference>
<keyword evidence="10" id="KW-0472">Membrane</keyword>
<dbReference type="Gene3D" id="6.10.140.880">
    <property type="match status" value="1"/>
</dbReference>
<feature type="domain" description="F1F0-ATP synthase subunit delta C-terminal" evidence="14">
    <location>
        <begin position="135"/>
        <end position="175"/>
    </location>
</feature>
<dbReference type="HAMAP" id="MF_00530">
    <property type="entry name" value="ATP_synth_epsil_bac"/>
    <property type="match status" value="1"/>
</dbReference>
<keyword evidence="11" id="KW-0066">ATP synthesis</keyword>
<dbReference type="InterPro" id="IPR020546">
    <property type="entry name" value="ATP_synth_F1_dsu/esu_N"/>
</dbReference>
<keyword evidence="6" id="KW-0999">Mitochondrion inner membrane</keyword>
<dbReference type="EMBL" id="JAIFTL010000065">
    <property type="protein sequence ID" value="KAG9324489.1"/>
    <property type="molecule type" value="Genomic_DNA"/>
</dbReference>
<evidence type="ECO:0000256" key="11">
    <source>
        <dbReference type="ARBA" id="ARBA00023196"/>
    </source>
</evidence>
<comment type="subcellular location">
    <subcellularLocation>
        <location evidence="1">Mitochondrion inner membrane</location>
    </subcellularLocation>
</comment>
<evidence type="ECO:0000256" key="5">
    <source>
        <dbReference type="ARBA" id="ARBA00022781"/>
    </source>
</evidence>
<dbReference type="InterPro" id="IPR036771">
    <property type="entry name" value="ATPsynth_dsu/esu_N"/>
</dbReference>
<feature type="domain" description="ATP synthase F1 complex delta/epsilon subunit N-terminal" evidence="13">
    <location>
        <begin position="31"/>
        <end position="84"/>
    </location>
</feature>
<evidence type="ECO:0000256" key="2">
    <source>
        <dbReference type="ARBA" id="ARBA00005712"/>
    </source>
</evidence>
<protein>
    <recommendedName>
        <fullName evidence="3">ATP synthase subunit delta, mitochondrial</fullName>
    </recommendedName>
    <alternativeName>
        <fullName evidence="12">F-ATPase delta subunit</fullName>
    </alternativeName>
</protein>
<evidence type="ECO:0000256" key="1">
    <source>
        <dbReference type="ARBA" id="ARBA00004273"/>
    </source>
</evidence>
<evidence type="ECO:0000256" key="12">
    <source>
        <dbReference type="ARBA" id="ARBA00031669"/>
    </source>
</evidence>
<proteinExistence type="inferred from homology"/>
<keyword evidence="5" id="KW-0375">Hydrogen ion transport</keyword>
<dbReference type="GO" id="GO:0046933">
    <property type="term" value="F:proton-transporting ATP synthase activity, rotational mechanism"/>
    <property type="evidence" value="ECO:0007669"/>
    <property type="project" value="InterPro"/>
</dbReference>
<evidence type="ECO:0000256" key="6">
    <source>
        <dbReference type="ARBA" id="ARBA00022792"/>
    </source>
</evidence>
<keyword evidence="8" id="KW-0406">Ion transport</keyword>
<evidence type="ECO:0000313" key="15">
    <source>
        <dbReference type="EMBL" id="KAG9324489.1"/>
    </source>
</evidence>
<dbReference type="Pfam" id="PF02823">
    <property type="entry name" value="ATP-synt_DE_N"/>
    <property type="match status" value="1"/>
</dbReference>
<dbReference type="Gene3D" id="2.60.15.10">
    <property type="entry name" value="F0F1 ATP synthase delta/epsilon subunit, N-terminal"/>
    <property type="match status" value="1"/>
</dbReference>
<dbReference type="Proteomes" id="UP000717515">
    <property type="component" value="Unassembled WGS sequence"/>
</dbReference>
<comment type="similarity">
    <text evidence="2">Belongs to the ATPase epsilon chain family.</text>
</comment>
<evidence type="ECO:0000256" key="3">
    <source>
        <dbReference type="ARBA" id="ARBA00016960"/>
    </source>
</evidence>
<evidence type="ECO:0000256" key="7">
    <source>
        <dbReference type="ARBA" id="ARBA00022946"/>
    </source>
</evidence>
<dbReference type="PANTHER" id="PTHR13822">
    <property type="entry name" value="ATP SYNTHASE DELTA/EPSILON CHAIN"/>
    <property type="match status" value="1"/>
</dbReference>
<evidence type="ECO:0000259" key="14">
    <source>
        <dbReference type="Pfam" id="PF21334"/>
    </source>
</evidence>
<comment type="caution">
    <text evidence="15">The sequence shown here is derived from an EMBL/GenBank/DDBJ whole genome shotgun (WGS) entry which is preliminary data.</text>
</comment>
<evidence type="ECO:0000259" key="13">
    <source>
        <dbReference type="Pfam" id="PF02823"/>
    </source>
</evidence>
<gene>
    <name evidence="15" type="ORF">KVV02_006083</name>
</gene>
<dbReference type="InterPro" id="IPR048938">
    <property type="entry name" value="ATPD_C_fung"/>
</dbReference>